<dbReference type="GO" id="GO:0042910">
    <property type="term" value="F:xenobiotic transmembrane transporter activity"/>
    <property type="evidence" value="ECO:0007669"/>
    <property type="project" value="InterPro"/>
</dbReference>
<feature type="transmembrane region" description="Helical" evidence="6">
    <location>
        <begin position="194"/>
        <end position="211"/>
    </location>
</feature>
<feature type="transmembrane region" description="Helical" evidence="6">
    <location>
        <begin position="71"/>
        <end position="91"/>
    </location>
</feature>
<dbReference type="Proteomes" id="UP000242180">
    <property type="component" value="Unassembled WGS sequence"/>
</dbReference>
<feature type="transmembrane region" description="Helical" evidence="6">
    <location>
        <begin position="334"/>
        <end position="357"/>
    </location>
</feature>
<dbReference type="EMBL" id="MCGN01000001">
    <property type="protein sequence ID" value="ORZ03413.1"/>
    <property type="molecule type" value="Genomic_DNA"/>
</dbReference>
<dbReference type="InParanoid" id="A0A1X2HV39"/>
<evidence type="ECO:0000256" key="4">
    <source>
        <dbReference type="ARBA" id="ARBA00022989"/>
    </source>
</evidence>
<dbReference type="AlphaFoldDB" id="A0A1X2HV39"/>
<evidence type="ECO:0000256" key="3">
    <source>
        <dbReference type="ARBA" id="ARBA00022692"/>
    </source>
</evidence>
<keyword evidence="8" id="KW-1185">Reference proteome</keyword>
<keyword evidence="5 6" id="KW-0472">Membrane</keyword>
<gene>
    <name evidence="7" type="ORF">BCR43DRAFT_483307</name>
</gene>
<dbReference type="STRING" id="13706.A0A1X2HV39"/>
<feature type="transmembrane region" description="Helical" evidence="6">
    <location>
        <begin position="451"/>
        <end position="469"/>
    </location>
</feature>
<dbReference type="OrthoDB" id="2126698at2759"/>
<feature type="transmembrane region" description="Helical" evidence="6">
    <location>
        <begin position="111"/>
        <end position="132"/>
    </location>
</feature>
<feature type="transmembrane region" description="Helical" evidence="6">
    <location>
        <begin position="223"/>
        <end position="245"/>
    </location>
</feature>
<dbReference type="CDD" id="cd13132">
    <property type="entry name" value="MATE_eukaryotic"/>
    <property type="match status" value="1"/>
</dbReference>
<evidence type="ECO:0000256" key="5">
    <source>
        <dbReference type="ARBA" id="ARBA00023136"/>
    </source>
</evidence>
<dbReference type="GO" id="GO:0016020">
    <property type="term" value="C:membrane"/>
    <property type="evidence" value="ECO:0007669"/>
    <property type="project" value="UniProtKB-SubCell"/>
</dbReference>
<dbReference type="InterPro" id="IPR002528">
    <property type="entry name" value="MATE_fam"/>
</dbReference>
<comment type="similarity">
    <text evidence="2">Belongs to the multi antimicrobial extrusion (MATE) (TC 2.A.66.1) family.</text>
</comment>
<feature type="transmembrane region" description="Helical" evidence="6">
    <location>
        <begin position="369"/>
        <end position="394"/>
    </location>
</feature>
<proteinExistence type="inferred from homology"/>
<evidence type="ECO:0000256" key="2">
    <source>
        <dbReference type="ARBA" id="ARBA00010199"/>
    </source>
</evidence>
<dbReference type="PANTHER" id="PTHR11206">
    <property type="entry name" value="MULTIDRUG RESISTANCE PROTEIN"/>
    <property type="match status" value="1"/>
</dbReference>
<accession>A0A1X2HV39</accession>
<evidence type="ECO:0000256" key="6">
    <source>
        <dbReference type="SAM" id="Phobius"/>
    </source>
</evidence>
<feature type="transmembrane region" description="Helical" evidence="6">
    <location>
        <begin position="152"/>
        <end position="174"/>
    </location>
</feature>
<evidence type="ECO:0000313" key="7">
    <source>
        <dbReference type="EMBL" id="ORZ03413.1"/>
    </source>
</evidence>
<evidence type="ECO:0000256" key="1">
    <source>
        <dbReference type="ARBA" id="ARBA00004141"/>
    </source>
</evidence>
<keyword evidence="3 6" id="KW-0812">Transmembrane</keyword>
<comment type="caution">
    <text evidence="7">The sequence shown here is derived from an EMBL/GenBank/DDBJ whole genome shotgun (WGS) entry which is preliminary data.</text>
</comment>
<feature type="transmembrane region" description="Helical" evidence="6">
    <location>
        <begin position="291"/>
        <end position="314"/>
    </location>
</feature>
<dbReference type="GO" id="GO:1990961">
    <property type="term" value="P:xenobiotic detoxification by transmembrane export across the plasma membrane"/>
    <property type="evidence" value="ECO:0007669"/>
    <property type="project" value="InterPro"/>
</dbReference>
<sequence length="533" mass="58213">MRAFNFWFNALRPRNVLKIRSSSSRSLSETLVCQDDELEYLLGKQKIPQGPYEGGTIWGDNQWRRFMGIEALAVVKSAWPLCITYFIMVAMKLSDVWFLGHVGSEAMAVASLSSIFTTVGGGAVGNGLLTAVDTLAAQAFTAASNPHTLGVIFQRALAITAVFTVPVSLIWLSAEPILLSIGQEAHLAQQVQEFTLKLVPIIFLMFAATTIRKCMQCMGNMKTTMYMLLTLLPLGVLSNYFFLIYLDLGTMGGAYHLLTLGFLISSVYTIYFLFGTPFVRDHWPGWSRQAWFGWGEFLRLGVPGMLSVATDWAYEVCALIAGTLGQTSLAGQSIILAVNSMLLMIPYALAAALGVRVGHHLGSHQSQHIRACTAASTLLGVLVVLINASLMYMFRREISIQFTVDSEVALAAERLMPVASLTHIVTGLGAILSGALNAYGKQSIVAGFNLVAYYAIGMPFGFYLTFNYGWGLTGIWSGVVMAGFIKCICEGWALVYLIDTESECRKATRRVSAQEETCKFSTDVLPTAMPDAE</sequence>
<protein>
    <submittedName>
        <fullName evidence="7">Mate-domain-containing protein</fullName>
    </submittedName>
</protein>
<feature type="transmembrane region" description="Helical" evidence="6">
    <location>
        <begin position="257"/>
        <end position="279"/>
    </location>
</feature>
<name>A0A1X2HV39_SYNRA</name>
<organism evidence="7 8">
    <name type="scientific">Syncephalastrum racemosum</name>
    <name type="common">Filamentous fungus</name>
    <dbReference type="NCBI Taxonomy" id="13706"/>
    <lineage>
        <taxon>Eukaryota</taxon>
        <taxon>Fungi</taxon>
        <taxon>Fungi incertae sedis</taxon>
        <taxon>Mucoromycota</taxon>
        <taxon>Mucoromycotina</taxon>
        <taxon>Mucoromycetes</taxon>
        <taxon>Mucorales</taxon>
        <taxon>Syncephalastraceae</taxon>
        <taxon>Syncephalastrum</taxon>
    </lineage>
</organism>
<dbReference type="Pfam" id="PF01554">
    <property type="entry name" value="MatE"/>
    <property type="match status" value="2"/>
</dbReference>
<evidence type="ECO:0000313" key="8">
    <source>
        <dbReference type="Proteomes" id="UP000242180"/>
    </source>
</evidence>
<feature type="transmembrane region" description="Helical" evidence="6">
    <location>
        <begin position="475"/>
        <end position="498"/>
    </location>
</feature>
<dbReference type="NCBIfam" id="TIGR00797">
    <property type="entry name" value="matE"/>
    <property type="match status" value="1"/>
</dbReference>
<dbReference type="GO" id="GO:0015297">
    <property type="term" value="F:antiporter activity"/>
    <property type="evidence" value="ECO:0007669"/>
    <property type="project" value="InterPro"/>
</dbReference>
<keyword evidence="4 6" id="KW-1133">Transmembrane helix</keyword>
<reference evidence="7 8" key="1">
    <citation type="submission" date="2016-07" db="EMBL/GenBank/DDBJ databases">
        <title>Pervasive Adenine N6-methylation of Active Genes in Fungi.</title>
        <authorList>
            <consortium name="DOE Joint Genome Institute"/>
            <person name="Mondo S.J."/>
            <person name="Dannebaum R.O."/>
            <person name="Kuo R.C."/>
            <person name="Labutti K."/>
            <person name="Haridas S."/>
            <person name="Kuo A."/>
            <person name="Salamov A."/>
            <person name="Ahrendt S.R."/>
            <person name="Lipzen A."/>
            <person name="Sullivan W."/>
            <person name="Andreopoulos W.B."/>
            <person name="Clum A."/>
            <person name="Lindquist E."/>
            <person name="Daum C."/>
            <person name="Ramamoorthy G.K."/>
            <person name="Gryganskyi A."/>
            <person name="Culley D."/>
            <person name="Magnuson J.K."/>
            <person name="James T.Y."/>
            <person name="O'Malley M.A."/>
            <person name="Stajich J.E."/>
            <person name="Spatafora J.W."/>
            <person name="Visel A."/>
            <person name="Grigoriev I.V."/>
        </authorList>
    </citation>
    <scope>NUCLEOTIDE SEQUENCE [LARGE SCALE GENOMIC DNA]</scope>
    <source>
        <strain evidence="7 8">NRRL 2496</strain>
    </source>
</reference>
<feature type="transmembrane region" description="Helical" evidence="6">
    <location>
        <begin position="414"/>
        <end position="439"/>
    </location>
</feature>
<comment type="subcellular location">
    <subcellularLocation>
        <location evidence="1">Membrane</location>
        <topology evidence="1">Multi-pass membrane protein</topology>
    </subcellularLocation>
</comment>
<dbReference type="InterPro" id="IPR045069">
    <property type="entry name" value="MATE_euk"/>
</dbReference>